<dbReference type="EMBL" id="JACBKZ010000013">
    <property type="protein sequence ID" value="KAF5935789.1"/>
    <property type="molecule type" value="Genomic_DNA"/>
</dbReference>
<dbReference type="AlphaFoldDB" id="A0A7J7G500"/>
<feature type="non-terminal residue" evidence="2">
    <location>
        <position position="109"/>
    </location>
</feature>
<keyword evidence="3" id="KW-1185">Reference proteome</keyword>
<name>A0A7J7G500_CAMSI</name>
<evidence type="ECO:0000313" key="2">
    <source>
        <dbReference type="EMBL" id="KAF5935789.1"/>
    </source>
</evidence>
<reference evidence="2 3" key="2">
    <citation type="submission" date="2020-07" db="EMBL/GenBank/DDBJ databases">
        <title>Genome assembly of wild tea tree DASZ reveals pedigree and selection history of tea varieties.</title>
        <authorList>
            <person name="Zhang W."/>
        </authorList>
    </citation>
    <scope>NUCLEOTIDE SEQUENCE [LARGE SCALE GENOMIC DNA]</scope>
    <source>
        <strain evidence="3">cv. G240</strain>
        <tissue evidence="2">Leaf</tissue>
    </source>
</reference>
<proteinExistence type="predicted"/>
<sequence length="109" mass="12772">GKSHKNGITKKTGLLAFYNPLSAYLHLWVVITSPGSTFFHNNMPFSYLYLLLRHFSASYPFYWACDAQTQEGMMQVYINTDYFPQLSYVFINNKKTKQRRVKPNSLYLV</sequence>
<evidence type="ECO:0000256" key="1">
    <source>
        <dbReference type="SAM" id="Phobius"/>
    </source>
</evidence>
<keyword evidence="1" id="KW-0812">Transmembrane</keyword>
<gene>
    <name evidence="2" type="ORF">HYC85_026918</name>
</gene>
<comment type="caution">
    <text evidence="2">The sequence shown here is derived from an EMBL/GenBank/DDBJ whole genome shotgun (WGS) entry which is preliminary data.</text>
</comment>
<evidence type="ECO:0000313" key="3">
    <source>
        <dbReference type="Proteomes" id="UP000593564"/>
    </source>
</evidence>
<organism evidence="2 3">
    <name type="scientific">Camellia sinensis</name>
    <name type="common">Tea plant</name>
    <name type="synonym">Thea sinensis</name>
    <dbReference type="NCBI Taxonomy" id="4442"/>
    <lineage>
        <taxon>Eukaryota</taxon>
        <taxon>Viridiplantae</taxon>
        <taxon>Streptophyta</taxon>
        <taxon>Embryophyta</taxon>
        <taxon>Tracheophyta</taxon>
        <taxon>Spermatophyta</taxon>
        <taxon>Magnoliopsida</taxon>
        <taxon>eudicotyledons</taxon>
        <taxon>Gunneridae</taxon>
        <taxon>Pentapetalae</taxon>
        <taxon>asterids</taxon>
        <taxon>Ericales</taxon>
        <taxon>Theaceae</taxon>
        <taxon>Camellia</taxon>
    </lineage>
</organism>
<accession>A0A7J7G500</accession>
<feature type="transmembrane region" description="Helical" evidence="1">
    <location>
        <begin position="12"/>
        <end position="31"/>
    </location>
</feature>
<protein>
    <submittedName>
        <fullName evidence="2">Uncharacterized protein</fullName>
    </submittedName>
</protein>
<keyword evidence="1" id="KW-1133">Transmembrane helix</keyword>
<dbReference type="Proteomes" id="UP000593564">
    <property type="component" value="Unassembled WGS sequence"/>
</dbReference>
<keyword evidence="1" id="KW-0472">Membrane</keyword>
<reference evidence="3" key="1">
    <citation type="journal article" date="2020" name="Nat. Commun.">
        <title>Genome assembly of wild tea tree DASZ reveals pedigree and selection history of tea varieties.</title>
        <authorList>
            <person name="Zhang W."/>
            <person name="Zhang Y."/>
            <person name="Qiu H."/>
            <person name="Guo Y."/>
            <person name="Wan H."/>
            <person name="Zhang X."/>
            <person name="Scossa F."/>
            <person name="Alseekh S."/>
            <person name="Zhang Q."/>
            <person name="Wang P."/>
            <person name="Xu L."/>
            <person name="Schmidt M.H."/>
            <person name="Jia X."/>
            <person name="Li D."/>
            <person name="Zhu A."/>
            <person name="Guo F."/>
            <person name="Chen W."/>
            <person name="Ni D."/>
            <person name="Usadel B."/>
            <person name="Fernie A.R."/>
            <person name="Wen W."/>
        </authorList>
    </citation>
    <scope>NUCLEOTIDE SEQUENCE [LARGE SCALE GENOMIC DNA]</scope>
    <source>
        <strain evidence="3">cv. G240</strain>
    </source>
</reference>